<feature type="domain" description="Phytase-like" evidence="1">
    <location>
        <begin position="34"/>
        <end position="268"/>
    </location>
</feature>
<evidence type="ECO:0000313" key="2">
    <source>
        <dbReference type="EMBL" id="SFS19068.1"/>
    </source>
</evidence>
<dbReference type="EMBL" id="FOZM01000002">
    <property type="protein sequence ID" value="SFS19068.1"/>
    <property type="molecule type" value="Genomic_DNA"/>
</dbReference>
<dbReference type="PIRSF" id="PIRSF031900">
    <property type="entry name" value="UCP031900"/>
    <property type="match status" value="1"/>
</dbReference>
<dbReference type="AlphaFoldDB" id="A0A1I6MU55"/>
<dbReference type="Pfam" id="PF13449">
    <property type="entry name" value="Phytase-like"/>
    <property type="match status" value="1"/>
</dbReference>
<keyword evidence="3" id="KW-1185">Reference proteome</keyword>
<dbReference type="InterPro" id="IPR027372">
    <property type="entry name" value="Phytase-like_dom"/>
</dbReference>
<proteinExistence type="predicted"/>
<organism evidence="2 3">
    <name type="scientific">Yoonia litorea</name>
    <dbReference type="NCBI Taxonomy" id="1123755"/>
    <lineage>
        <taxon>Bacteria</taxon>
        <taxon>Pseudomonadati</taxon>
        <taxon>Pseudomonadota</taxon>
        <taxon>Alphaproteobacteria</taxon>
        <taxon>Rhodobacterales</taxon>
        <taxon>Paracoccaceae</taxon>
        <taxon>Yoonia</taxon>
    </lineage>
</organism>
<accession>A0A1I6MU55</accession>
<dbReference type="OrthoDB" id="9798693at2"/>
<dbReference type="Proteomes" id="UP000198926">
    <property type="component" value="Unassembled WGS sequence"/>
</dbReference>
<dbReference type="RefSeq" id="WP_090207968.1">
    <property type="nucleotide sequence ID" value="NZ_FOZM01000002.1"/>
</dbReference>
<reference evidence="2 3" key="1">
    <citation type="submission" date="2016-10" db="EMBL/GenBank/DDBJ databases">
        <authorList>
            <person name="de Groot N.N."/>
        </authorList>
    </citation>
    <scope>NUCLEOTIDE SEQUENCE [LARGE SCALE GENOMIC DNA]</scope>
    <source>
        <strain evidence="2 3">DSM 29433</strain>
    </source>
</reference>
<name>A0A1I6MU55_9RHOB</name>
<sequence>MRHFLVIGLLASASPAASDVSLVSDFVWRFDDDRFGGFSAIEMADDGASFTALSDRGNFVRATVSRQDNQISDVQLLNFYRLTDENGRGLMHAFNDSEGLADLGNGSFAVSFEWTHGLRTFDSIATPPSPLITAPGFSIFQPNSSLEALAVDREGSLYTIPERSGRAEWPFPVYRYKDDEWRIAFEIPRHGSFLIAGADFGPDGRLYVLERDFLGIGFRSRVRSFEVNGSDERTVLQTGPLVHDNLEGISVWQSGDDIMLSLISDDNFSAIQRTELVEYRLTQN</sequence>
<gene>
    <name evidence="2" type="ORF">SAMN05444714_2089</name>
</gene>
<evidence type="ECO:0000259" key="1">
    <source>
        <dbReference type="Pfam" id="PF13449"/>
    </source>
</evidence>
<dbReference type="SUPFAM" id="SSF101898">
    <property type="entry name" value="NHL repeat"/>
    <property type="match status" value="1"/>
</dbReference>
<evidence type="ECO:0000313" key="3">
    <source>
        <dbReference type="Proteomes" id="UP000198926"/>
    </source>
</evidence>
<protein>
    <recommendedName>
        <fullName evidence="1">Phytase-like domain-containing protein</fullName>
    </recommendedName>
</protein>
<dbReference type="InterPro" id="IPR014567">
    <property type="entry name" value="UCP031900"/>
</dbReference>
<dbReference type="STRING" id="1123755.SAMN05444714_2089"/>